<reference evidence="2" key="1">
    <citation type="submission" date="2025-08" db="UniProtKB">
        <authorList>
            <consortium name="RefSeq"/>
        </authorList>
    </citation>
    <scope>IDENTIFICATION</scope>
    <source>
        <tissue evidence="2">Entire body</tissue>
    </source>
</reference>
<evidence type="ECO:0000313" key="2">
    <source>
        <dbReference type="RefSeq" id="XP_018328605.1"/>
    </source>
</evidence>
<dbReference type="OrthoDB" id="2392202at2759"/>
<sequence length="129" mass="14602">MACHLSENVSTQIFTPREYQVELLDSAKNKNIIICSSSSIAKTFIAVKLVQELAYDIRFKRGKQAVFVLDLQNVVVIESHMKLLTDLTVVSIKECINSYTEWKDHSEAAVIVTTAELWMTICMEKGKSM</sequence>
<dbReference type="InterPro" id="IPR027417">
    <property type="entry name" value="P-loop_NTPase"/>
</dbReference>
<proteinExistence type="predicted"/>
<dbReference type="Proteomes" id="UP000192223">
    <property type="component" value="Unplaced"/>
</dbReference>
<dbReference type="RefSeq" id="XP_018328605.1">
    <property type="nucleotide sequence ID" value="XM_018473103.2"/>
</dbReference>
<accession>A0A1W4X8E1</accession>
<gene>
    <name evidence="2" type="primary">LOC108739275</name>
</gene>
<name>A0A1W4X8E1_AGRPL</name>
<protein>
    <submittedName>
        <fullName evidence="2">Endoribonuclease Dicer isoform X3</fullName>
    </submittedName>
</protein>
<dbReference type="Gene3D" id="3.40.50.300">
    <property type="entry name" value="P-loop containing nucleotide triphosphate hydrolases"/>
    <property type="match status" value="1"/>
</dbReference>
<dbReference type="AlphaFoldDB" id="A0A1W4X8E1"/>
<organism evidence="1 2">
    <name type="scientific">Agrilus planipennis</name>
    <name type="common">Emerald ash borer</name>
    <name type="synonym">Agrilus marcopoli</name>
    <dbReference type="NCBI Taxonomy" id="224129"/>
    <lineage>
        <taxon>Eukaryota</taxon>
        <taxon>Metazoa</taxon>
        <taxon>Ecdysozoa</taxon>
        <taxon>Arthropoda</taxon>
        <taxon>Hexapoda</taxon>
        <taxon>Insecta</taxon>
        <taxon>Pterygota</taxon>
        <taxon>Neoptera</taxon>
        <taxon>Endopterygota</taxon>
        <taxon>Coleoptera</taxon>
        <taxon>Polyphaga</taxon>
        <taxon>Elateriformia</taxon>
        <taxon>Buprestoidea</taxon>
        <taxon>Buprestidae</taxon>
        <taxon>Agrilinae</taxon>
        <taxon>Agrilus</taxon>
    </lineage>
</organism>
<dbReference type="SUPFAM" id="SSF52540">
    <property type="entry name" value="P-loop containing nucleoside triphosphate hydrolases"/>
    <property type="match status" value="1"/>
</dbReference>
<keyword evidence="1" id="KW-1185">Reference proteome</keyword>
<evidence type="ECO:0000313" key="1">
    <source>
        <dbReference type="Proteomes" id="UP000192223"/>
    </source>
</evidence>
<dbReference type="GeneID" id="108739275"/>